<protein>
    <recommendedName>
        <fullName evidence="4">Abortive infection protein-like C-terminal domain-containing protein</fullName>
    </recommendedName>
</protein>
<keyword evidence="3" id="KW-1185">Reference proteome</keyword>
<proteinExistence type="predicted"/>
<evidence type="ECO:0000313" key="3">
    <source>
        <dbReference type="Proteomes" id="UP001550535"/>
    </source>
</evidence>
<accession>A0ABV2XHJ3</accession>
<dbReference type="RefSeq" id="WP_357992977.1">
    <property type="nucleotide sequence ID" value="NZ_JBEYBR010000084.1"/>
</dbReference>
<reference evidence="2 3" key="1">
    <citation type="submission" date="2024-06" db="EMBL/GenBank/DDBJ databases">
        <title>The Natural Products Discovery Center: Release of the First 8490 Sequenced Strains for Exploring Actinobacteria Biosynthetic Diversity.</title>
        <authorList>
            <person name="Kalkreuter E."/>
            <person name="Kautsar S.A."/>
            <person name="Yang D."/>
            <person name="Bader C.D."/>
            <person name="Teijaro C.N."/>
            <person name="Fluegel L."/>
            <person name="Davis C.M."/>
            <person name="Simpson J.R."/>
            <person name="Lauterbach L."/>
            <person name="Steele A.D."/>
            <person name="Gui C."/>
            <person name="Meng S."/>
            <person name="Li G."/>
            <person name="Viehrig K."/>
            <person name="Ye F."/>
            <person name="Su P."/>
            <person name="Kiefer A.F."/>
            <person name="Nichols A."/>
            <person name="Cepeda A.J."/>
            <person name="Yan W."/>
            <person name="Fan B."/>
            <person name="Jiang Y."/>
            <person name="Adhikari A."/>
            <person name="Zheng C.-J."/>
            <person name="Schuster L."/>
            <person name="Cowan T.M."/>
            <person name="Smanski M.J."/>
            <person name="Chevrette M.G."/>
            <person name="De Carvalho L.P.S."/>
            <person name="Shen B."/>
        </authorList>
    </citation>
    <scope>NUCLEOTIDE SEQUENCE [LARGE SCALE GENOMIC DNA]</scope>
    <source>
        <strain evidence="2 3">NPDC019434</strain>
    </source>
</reference>
<dbReference type="Proteomes" id="UP001550535">
    <property type="component" value="Unassembled WGS sequence"/>
</dbReference>
<evidence type="ECO:0000313" key="2">
    <source>
        <dbReference type="EMBL" id="MEU2125364.1"/>
    </source>
</evidence>
<evidence type="ECO:0000256" key="1">
    <source>
        <dbReference type="SAM" id="MobiDB-lite"/>
    </source>
</evidence>
<evidence type="ECO:0008006" key="4">
    <source>
        <dbReference type="Google" id="ProtNLM"/>
    </source>
</evidence>
<comment type="caution">
    <text evidence="2">The sequence shown here is derived from an EMBL/GenBank/DDBJ whole genome shotgun (WGS) entry which is preliminary data.</text>
</comment>
<name>A0ABV2XHJ3_9NOCA</name>
<gene>
    <name evidence="2" type="ORF">ABZ507_26470</name>
</gene>
<dbReference type="EMBL" id="JBEYBR010000084">
    <property type="protein sequence ID" value="MEU2125364.1"/>
    <property type="molecule type" value="Genomic_DNA"/>
</dbReference>
<sequence>MTWQPLSQRVRGAKPDGPYEGVPAHLQGPLIDWIDALAQLGAVARTMLMRLRMRIPPGADDYDAVRILKKHAVENDEVCLDIADAILGYIAEMGWYEDYADFLRKLLVSAGSVWTVSEDGSELTRVVTDEVQATFQAAVATNDAAASELREAWTNAFGRNGDPSDAWDHAIKAVEDVLAPVVVPNKAKATLGDVVGMLGAPTSASKWKMVLPGSDKSHDVAPLVAMLKLIWPNHDRHGGAPKRTPSAAEARSVVTLAATIIQWHREGWAVAKR</sequence>
<feature type="region of interest" description="Disordered" evidence="1">
    <location>
        <begin position="1"/>
        <end position="20"/>
    </location>
</feature>
<organism evidence="2 3">
    <name type="scientific">Nocardia niwae</name>
    <dbReference type="NCBI Taxonomy" id="626084"/>
    <lineage>
        <taxon>Bacteria</taxon>
        <taxon>Bacillati</taxon>
        <taxon>Actinomycetota</taxon>
        <taxon>Actinomycetes</taxon>
        <taxon>Mycobacteriales</taxon>
        <taxon>Nocardiaceae</taxon>
        <taxon>Nocardia</taxon>
    </lineage>
</organism>